<accession>A0A3R8T5S5</accession>
<evidence type="ECO:0000313" key="3">
    <source>
        <dbReference type="EMBL" id="RRS04746.1"/>
    </source>
</evidence>
<dbReference type="RefSeq" id="WP_125243120.1">
    <property type="nucleotide sequence ID" value="NZ_RSED01000006.1"/>
</dbReference>
<evidence type="ECO:0000259" key="2">
    <source>
        <dbReference type="PROSITE" id="PS50878"/>
    </source>
</evidence>
<proteinExistence type="inferred from homology"/>
<keyword evidence="3" id="KW-0695">RNA-directed DNA polymerase</keyword>
<dbReference type="CDD" id="cd01646">
    <property type="entry name" value="RT_Bac_retron_I"/>
    <property type="match status" value="1"/>
</dbReference>
<comment type="similarity">
    <text evidence="1">Belongs to the bacterial reverse transcriptase family.</text>
</comment>
<dbReference type="Proteomes" id="UP000269265">
    <property type="component" value="Unassembled WGS sequence"/>
</dbReference>
<evidence type="ECO:0000256" key="1">
    <source>
        <dbReference type="ARBA" id="ARBA00034120"/>
    </source>
</evidence>
<dbReference type="PANTHER" id="PTHR34047">
    <property type="entry name" value="NUCLEAR INTRON MATURASE 1, MITOCHONDRIAL-RELATED"/>
    <property type="match status" value="1"/>
</dbReference>
<gene>
    <name evidence="3" type="ORF">EIP75_10060</name>
</gene>
<keyword evidence="3" id="KW-0548">Nucleotidyltransferase</keyword>
<dbReference type="OrthoDB" id="7055795at2"/>
<organism evidence="3 4">
    <name type="scientific">Aquabacterium soli</name>
    <dbReference type="NCBI Taxonomy" id="2493092"/>
    <lineage>
        <taxon>Bacteria</taxon>
        <taxon>Pseudomonadati</taxon>
        <taxon>Pseudomonadota</taxon>
        <taxon>Betaproteobacteria</taxon>
        <taxon>Burkholderiales</taxon>
        <taxon>Aquabacterium</taxon>
    </lineage>
</organism>
<name>A0A3R8T5S5_9BURK</name>
<evidence type="ECO:0000313" key="4">
    <source>
        <dbReference type="Proteomes" id="UP000269265"/>
    </source>
</evidence>
<dbReference type="Pfam" id="PF00078">
    <property type="entry name" value="RVT_1"/>
    <property type="match status" value="1"/>
</dbReference>
<comment type="caution">
    <text evidence="3">The sequence shown here is derived from an EMBL/GenBank/DDBJ whole genome shotgun (WGS) entry which is preliminary data.</text>
</comment>
<sequence>MTIDLGTLQLDEQLVTRQLQRDMRDDWFPDPLRFEDIFDSEHIAECVAANFTRNNGVYRPSNRQLLNLPKPNFTLRYALETSIVDRAIYHGLTALLVPHLDPLIPWNVFSHRHNGSTDSRYLFKPAIRSWQDFTGVARQSLEQYPVLLSTDLANYFENISIATLKSSMLGYLAELKCDANQKAKLRSTLELLFSCLTAWCKDEMKGLPQNRDASSFLANMYMLPVDRAMASKGYKYFRYMDDIKIACSTDFEARSALKFLSLQLREAGLSINSGKTSILHKEDEHGIDECLDSGGRELQEIAAAWSTRKLIAISRTLPDLRQRVVDLLDQDLVASREFRYYIRRLRALATCPEFQVPEEYFNPITERIVGAVARHPAATDQLVTYLQAVPTSVEILRQLAYFLLDCDKSIYTWQNYQLWVLLAHKNFKDSALRDFAKTLIAAKLDSPSRSGAVIYLGATGDKSDREVIAQNFANAPSFLAQRNGLIAVQDLHFAPMVRDHVAPHLRDDLKGVFRRINRRNGKYTSAPEPISITSILDVERDYE</sequence>
<dbReference type="InterPro" id="IPR000477">
    <property type="entry name" value="RT_dom"/>
</dbReference>
<dbReference type="InterPro" id="IPR043502">
    <property type="entry name" value="DNA/RNA_pol_sf"/>
</dbReference>
<dbReference type="EMBL" id="RSED01000006">
    <property type="protein sequence ID" value="RRS04746.1"/>
    <property type="molecule type" value="Genomic_DNA"/>
</dbReference>
<reference evidence="3 4" key="1">
    <citation type="submission" date="2018-12" db="EMBL/GenBank/DDBJ databases">
        <title>The whole draft genome of Aquabacterium sp. SJQ9.</title>
        <authorList>
            <person name="Sun L."/>
            <person name="Gao X."/>
            <person name="Chen W."/>
            <person name="Huang K."/>
        </authorList>
    </citation>
    <scope>NUCLEOTIDE SEQUENCE [LARGE SCALE GENOMIC DNA]</scope>
    <source>
        <strain evidence="3 4">SJQ9</strain>
    </source>
</reference>
<dbReference type="SUPFAM" id="SSF56672">
    <property type="entry name" value="DNA/RNA polymerases"/>
    <property type="match status" value="1"/>
</dbReference>
<keyword evidence="3" id="KW-0808">Transferase</keyword>
<dbReference type="GO" id="GO:0003964">
    <property type="term" value="F:RNA-directed DNA polymerase activity"/>
    <property type="evidence" value="ECO:0007669"/>
    <property type="project" value="UniProtKB-KW"/>
</dbReference>
<keyword evidence="4" id="KW-1185">Reference proteome</keyword>
<dbReference type="PROSITE" id="PS50878">
    <property type="entry name" value="RT_POL"/>
    <property type="match status" value="1"/>
</dbReference>
<dbReference type="AlphaFoldDB" id="A0A3R8T5S5"/>
<dbReference type="InterPro" id="IPR051083">
    <property type="entry name" value="GrpII_Intron_Splice-Mob/Def"/>
</dbReference>
<protein>
    <submittedName>
        <fullName evidence="3">RNA-directed DNA polymerase</fullName>
    </submittedName>
</protein>
<feature type="domain" description="Reverse transcriptase" evidence="2">
    <location>
        <begin position="49"/>
        <end position="310"/>
    </location>
</feature>
<dbReference type="PANTHER" id="PTHR34047:SF8">
    <property type="entry name" value="PROTEIN YKFC"/>
    <property type="match status" value="1"/>
</dbReference>